<dbReference type="Proteomes" id="UP001500449">
    <property type="component" value="Unassembled WGS sequence"/>
</dbReference>
<dbReference type="RefSeq" id="WP_344414919.1">
    <property type="nucleotide sequence ID" value="NZ_BAAAQK010000005.1"/>
</dbReference>
<evidence type="ECO:0000313" key="3">
    <source>
        <dbReference type="EMBL" id="GAA1841188.1"/>
    </source>
</evidence>
<dbReference type="EMBL" id="BAAAQK010000005">
    <property type="protein sequence ID" value="GAA1841188.1"/>
    <property type="molecule type" value="Genomic_DNA"/>
</dbReference>
<accession>A0ABN2MXB5</accession>
<feature type="domain" description="SAF" evidence="2">
    <location>
        <begin position="63"/>
        <end position="124"/>
    </location>
</feature>
<keyword evidence="1" id="KW-0472">Membrane</keyword>
<dbReference type="Pfam" id="PF08666">
    <property type="entry name" value="SAF"/>
    <property type="match status" value="1"/>
</dbReference>
<evidence type="ECO:0000256" key="1">
    <source>
        <dbReference type="SAM" id="Phobius"/>
    </source>
</evidence>
<proteinExistence type="predicted"/>
<dbReference type="InterPro" id="IPR013974">
    <property type="entry name" value="SAF"/>
</dbReference>
<keyword evidence="4" id="KW-1185">Reference proteome</keyword>
<evidence type="ECO:0000259" key="2">
    <source>
        <dbReference type="SMART" id="SM00858"/>
    </source>
</evidence>
<evidence type="ECO:0000313" key="4">
    <source>
        <dbReference type="Proteomes" id="UP001500449"/>
    </source>
</evidence>
<protein>
    <submittedName>
        <fullName evidence="3">SAF domain-containing protein</fullName>
    </submittedName>
</protein>
<name>A0ABN2MXB5_9PSEU</name>
<gene>
    <name evidence="3" type="ORF">GCM10009836_20660</name>
</gene>
<keyword evidence="1" id="KW-1133">Transmembrane helix</keyword>
<feature type="transmembrane region" description="Helical" evidence="1">
    <location>
        <begin position="37"/>
        <end position="55"/>
    </location>
</feature>
<reference evidence="3 4" key="1">
    <citation type="journal article" date="2019" name="Int. J. Syst. Evol. Microbiol.">
        <title>The Global Catalogue of Microorganisms (GCM) 10K type strain sequencing project: providing services to taxonomists for standard genome sequencing and annotation.</title>
        <authorList>
            <consortium name="The Broad Institute Genomics Platform"/>
            <consortium name="The Broad Institute Genome Sequencing Center for Infectious Disease"/>
            <person name="Wu L."/>
            <person name="Ma J."/>
        </authorList>
    </citation>
    <scope>NUCLEOTIDE SEQUENCE [LARGE SCALE GENOMIC DNA]</scope>
    <source>
        <strain evidence="3 4">JCM 16009</strain>
    </source>
</reference>
<keyword evidence="1" id="KW-0812">Transmembrane</keyword>
<comment type="caution">
    <text evidence="3">The sequence shown here is derived from an EMBL/GenBank/DDBJ whole genome shotgun (WGS) entry which is preliminary data.</text>
</comment>
<dbReference type="CDD" id="cd11614">
    <property type="entry name" value="SAF_CpaB_FlgA_like"/>
    <property type="match status" value="1"/>
</dbReference>
<organism evidence="3 4">
    <name type="scientific">Pseudonocardia ailaonensis</name>
    <dbReference type="NCBI Taxonomy" id="367279"/>
    <lineage>
        <taxon>Bacteria</taxon>
        <taxon>Bacillati</taxon>
        <taxon>Actinomycetota</taxon>
        <taxon>Actinomycetes</taxon>
        <taxon>Pseudonocardiales</taxon>
        <taxon>Pseudonocardiaceae</taxon>
        <taxon>Pseudonocardia</taxon>
    </lineage>
</organism>
<dbReference type="SMART" id="SM00858">
    <property type="entry name" value="SAF"/>
    <property type="match status" value="1"/>
</dbReference>
<sequence>MTTTRPAGAASTDERTPGLQGALGAVLGRARWRRGLLLRRAGALALLLLAAVLAVRPSASDAVEVVVAARDLAPGRVIAPGDLTVRTWPSDVVPSGAVATGVAEGRVLAGALRAGEPVTDLRLAGPALAAAAAGVPDAAGVPVRLADADVAALLSPGTRVDVVTAAPAGGAPTVLAAAAVVLTVLEPGAGPAGSSTRGRLALVALPRDLATRVAAASLSDQVAVTLR</sequence>